<dbReference type="Proteomes" id="UP000828390">
    <property type="component" value="Unassembled WGS sequence"/>
</dbReference>
<dbReference type="EMBL" id="JAIWYP010000001">
    <property type="protein sequence ID" value="KAH3895875.1"/>
    <property type="molecule type" value="Genomic_DNA"/>
</dbReference>
<keyword evidence="2" id="KW-1185">Reference proteome</keyword>
<sequence>MAQAPLLGTLASKGLKHNAVHSLNSILSMRTRLLLEHDSAAENSNETVVNDSAWDTKSCQPNHRLCAQLRSGGHIVFALSVGWLVGLLAVVHNSQLYPPKASTLSSIGMHNNNCEAVGLNTDMSQHREVKCTTVNTILHRQ</sequence>
<name>A0A9D4S9U7_DREPO</name>
<dbReference type="AlphaFoldDB" id="A0A9D4S9U7"/>
<reference evidence="1" key="1">
    <citation type="journal article" date="2019" name="bioRxiv">
        <title>The Genome of the Zebra Mussel, Dreissena polymorpha: A Resource for Invasive Species Research.</title>
        <authorList>
            <person name="McCartney M.A."/>
            <person name="Auch B."/>
            <person name="Kono T."/>
            <person name="Mallez S."/>
            <person name="Zhang Y."/>
            <person name="Obille A."/>
            <person name="Becker A."/>
            <person name="Abrahante J.E."/>
            <person name="Garbe J."/>
            <person name="Badalamenti J.P."/>
            <person name="Herman A."/>
            <person name="Mangelson H."/>
            <person name="Liachko I."/>
            <person name="Sullivan S."/>
            <person name="Sone E.D."/>
            <person name="Koren S."/>
            <person name="Silverstein K.A.T."/>
            <person name="Beckman K.B."/>
            <person name="Gohl D.M."/>
        </authorList>
    </citation>
    <scope>NUCLEOTIDE SEQUENCE</scope>
    <source>
        <strain evidence="1">Duluth1</strain>
        <tissue evidence="1">Whole animal</tissue>
    </source>
</reference>
<protein>
    <submittedName>
        <fullName evidence="1">Uncharacterized protein</fullName>
    </submittedName>
</protein>
<gene>
    <name evidence="1" type="ORF">DPMN_020042</name>
</gene>
<organism evidence="1 2">
    <name type="scientific">Dreissena polymorpha</name>
    <name type="common">Zebra mussel</name>
    <name type="synonym">Mytilus polymorpha</name>
    <dbReference type="NCBI Taxonomy" id="45954"/>
    <lineage>
        <taxon>Eukaryota</taxon>
        <taxon>Metazoa</taxon>
        <taxon>Spiralia</taxon>
        <taxon>Lophotrochozoa</taxon>
        <taxon>Mollusca</taxon>
        <taxon>Bivalvia</taxon>
        <taxon>Autobranchia</taxon>
        <taxon>Heteroconchia</taxon>
        <taxon>Euheterodonta</taxon>
        <taxon>Imparidentia</taxon>
        <taxon>Neoheterodontei</taxon>
        <taxon>Myida</taxon>
        <taxon>Dreissenoidea</taxon>
        <taxon>Dreissenidae</taxon>
        <taxon>Dreissena</taxon>
    </lineage>
</organism>
<evidence type="ECO:0000313" key="2">
    <source>
        <dbReference type="Proteomes" id="UP000828390"/>
    </source>
</evidence>
<proteinExistence type="predicted"/>
<comment type="caution">
    <text evidence="1">The sequence shown here is derived from an EMBL/GenBank/DDBJ whole genome shotgun (WGS) entry which is preliminary data.</text>
</comment>
<reference evidence="1" key="2">
    <citation type="submission" date="2020-11" db="EMBL/GenBank/DDBJ databases">
        <authorList>
            <person name="McCartney M.A."/>
            <person name="Auch B."/>
            <person name="Kono T."/>
            <person name="Mallez S."/>
            <person name="Becker A."/>
            <person name="Gohl D.M."/>
            <person name="Silverstein K.A.T."/>
            <person name="Koren S."/>
            <person name="Bechman K.B."/>
            <person name="Herman A."/>
            <person name="Abrahante J.E."/>
            <person name="Garbe J."/>
        </authorList>
    </citation>
    <scope>NUCLEOTIDE SEQUENCE</scope>
    <source>
        <strain evidence="1">Duluth1</strain>
        <tissue evidence="1">Whole animal</tissue>
    </source>
</reference>
<evidence type="ECO:0000313" key="1">
    <source>
        <dbReference type="EMBL" id="KAH3895875.1"/>
    </source>
</evidence>
<accession>A0A9D4S9U7</accession>